<dbReference type="EMBL" id="MU825419">
    <property type="protein sequence ID" value="KAJ7390176.1"/>
    <property type="molecule type" value="Genomic_DNA"/>
</dbReference>
<dbReference type="PANTHER" id="PTHR21244:SF1">
    <property type="entry name" value="SMALL RIBOSOMAL SUBUNIT PROTEIN US3M"/>
    <property type="match status" value="1"/>
</dbReference>
<evidence type="ECO:0000256" key="3">
    <source>
        <dbReference type="ARBA" id="ARBA00022946"/>
    </source>
</evidence>
<dbReference type="GO" id="GO:0006412">
    <property type="term" value="P:translation"/>
    <property type="evidence" value="ECO:0007669"/>
    <property type="project" value="TreeGrafter"/>
</dbReference>
<evidence type="ECO:0000256" key="4">
    <source>
        <dbReference type="ARBA" id="ARBA00022980"/>
    </source>
</evidence>
<evidence type="ECO:0000256" key="1">
    <source>
        <dbReference type="ARBA" id="ARBA00004173"/>
    </source>
</evidence>
<dbReference type="InterPro" id="IPR026146">
    <property type="entry name" value="Ribosomal_uS3m"/>
</dbReference>
<evidence type="ECO:0000256" key="5">
    <source>
        <dbReference type="ARBA" id="ARBA00023128"/>
    </source>
</evidence>
<dbReference type="AlphaFoldDB" id="A0A9X0D889"/>
<comment type="similarity">
    <text evidence="2">Belongs to the universal ribosomal protein uS3 family.</text>
</comment>
<organism evidence="7 8">
    <name type="scientific">Desmophyllum pertusum</name>
    <dbReference type="NCBI Taxonomy" id="174260"/>
    <lineage>
        <taxon>Eukaryota</taxon>
        <taxon>Metazoa</taxon>
        <taxon>Cnidaria</taxon>
        <taxon>Anthozoa</taxon>
        <taxon>Hexacorallia</taxon>
        <taxon>Scleractinia</taxon>
        <taxon>Caryophylliina</taxon>
        <taxon>Caryophylliidae</taxon>
        <taxon>Desmophyllum</taxon>
    </lineage>
</organism>
<keyword evidence="4 7" id="KW-0689">Ribosomal protein</keyword>
<evidence type="ECO:0000256" key="6">
    <source>
        <dbReference type="ARBA" id="ARBA00023274"/>
    </source>
</evidence>
<evidence type="ECO:0000313" key="8">
    <source>
        <dbReference type="Proteomes" id="UP001163046"/>
    </source>
</evidence>
<dbReference type="GO" id="GO:1990904">
    <property type="term" value="C:ribonucleoprotein complex"/>
    <property type="evidence" value="ECO:0007669"/>
    <property type="project" value="UniProtKB-KW"/>
</dbReference>
<keyword evidence="6" id="KW-0687">Ribonucleoprotein</keyword>
<dbReference type="Proteomes" id="UP001163046">
    <property type="component" value="Unassembled WGS sequence"/>
</dbReference>
<keyword evidence="5" id="KW-0496">Mitochondrion</keyword>
<sequence>MAANGCRNFLKLASVQSLGHAGQRGILGGCRSVACFPAIGVVPSVTGILGVRYAFQPKPKQHQKHNVVPSYRIGVTKSQDSQHTGSLKGSLWASERLLDDIIIRKFVEGVMHDVLESEVVIKRRANRIILVFLVRRENIQKFYFLVGFTEKLLTELLGCIVKVEAQSCDYNQ</sequence>
<evidence type="ECO:0000256" key="2">
    <source>
        <dbReference type="ARBA" id="ARBA00010761"/>
    </source>
</evidence>
<dbReference type="Pfam" id="PF14955">
    <property type="entry name" value="MRP-S24"/>
    <property type="match status" value="1"/>
</dbReference>
<dbReference type="PANTHER" id="PTHR21244">
    <property type="entry name" value="MITOCHONDRIAL 28S RIBOSOMAL PROTEIN S24"/>
    <property type="match status" value="1"/>
</dbReference>
<keyword evidence="3" id="KW-0809">Transit peptide</keyword>
<keyword evidence="8" id="KW-1185">Reference proteome</keyword>
<dbReference type="GO" id="GO:0005739">
    <property type="term" value="C:mitochondrion"/>
    <property type="evidence" value="ECO:0007669"/>
    <property type="project" value="UniProtKB-SubCell"/>
</dbReference>
<comment type="caution">
    <text evidence="7">The sequence shown here is derived from an EMBL/GenBank/DDBJ whole genome shotgun (WGS) entry which is preliminary data.</text>
</comment>
<proteinExistence type="inferred from homology"/>
<gene>
    <name evidence="7" type="primary">MRPS24</name>
    <name evidence="7" type="ORF">OS493_026683</name>
</gene>
<protein>
    <submittedName>
        <fullName evidence="7">28S ribosomal protein S24, mitochondrial</fullName>
    </submittedName>
</protein>
<reference evidence="7" key="1">
    <citation type="submission" date="2023-01" db="EMBL/GenBank/DDBJ databases">
        <title>Genome assembly of the deep-sea coral Lophelia pertusa.</title>
        <authorList>
            <person name="Herrera S."/>
            <person name="Cordes E."/>
        </authorList>
    </citation>
    <scope>NUCLEOTIDE SEQUENCE</scope>
    <source>
        <strain evidence="7">USNM1676648</strain>
        <tissue evidence="7">Polyp</tissue>
    </source>
</reference>
<comment type="subcellular location">
    <subcellularLocation>
        <location evidence="1">Mitochondrion</location>
    </subcellularLocation>
</comment>
<accession>A0A9X0D889</accession>
<name>A0A9X0D889_9CNID</name>
<dbReference type="OrthoDB" id="5950413at2759"/>
<evidence type="ECO:0000313" key="7">
    <source>
        <dbReference type="EMBL" id="KAJ7390176.1"/>
    </source>
</evidence>
<dbReference type="GO" id="GO:0005840">
    <property type="term" value="C:ribosome"/>
    <property type="evidence" value="ECO:0007669"/>
    <property type="project" value="UniProtKB-KW"/>
</dbReference>